<dbReference type="GO" id="GO:0016020">
    <property type="term" value="C:membrane"/>
    <property type="evidence" value="ECO:0007669"/>
    <property type="project" value="UniProtKB-SubCell"/>
</dbReference>
<feature type="transmembrane region" description="Helical" evidence="5">
    <location>
        <begin position="162"/>
        <end position="185"/>
    </location>
</feature>
<evidence type="ECO:0000313" key="8">
    <source>
        <dbReference type="Proteomes" id="UP000184550"/>
    </source>
</evidence>
<dbReference type="OrthoDB" id="547142at2"/>
<feature type="transmembrane region" description="Helical" evidence="5">
    <location>
        <begin position="58"/>
        <end position="76"/>
    </location>
</feature>
<feature type="transmembrane region" description="Helical" evidence="5">
    <location>
        <begin position="82"/>
        <end position="99"/>
    </location>
</feature>
<feature type="domain" description="O-antigen ligase-related" evidence="6">
    <location>
        <begin position="212"/>
        <end position="357"/>
    </location>
</feature>
<dbReference type="RefSeq" id="WP_083627055.1">
    <property type="nucleotide sequence ID" value="NZ_LR734888.1"/>
</dbReference>
<feature type="transmembrane region" description="Helical" evidence="5">
    <location>
        <begin position="111"/>
        <end position="133"/>
    </location>
</feature>
<dbReference type="Proteomes" id="UP000184550">
    <property type="component" value="Unassembled WGS sequence"/>
</dbReference>
<evidence type="ECO:0000256" key="3">
    <source>
        <dbReference type="ARBA" id="ARBA00022989"/>
    </source>
</evidence>
<name>A0A7Z9E5B5_9CYAN</name>
<dbReference type="InterPro" id="IPR051533">
    <property type="entry name" value="WaaL-like"/>
</dbReference>
<evidence type="ECO:0000313" key="7">
    <source>
        <dbReference type="EMBL" id="VXD25927.1"/>
    </source>
</evidence>
<keyword evidence="4 5" id="KW-0472">Membrane</keyword>
<evidence type="ECO:0000256" key="2">
    <source>
        <dbReference type="ARBA" id="ARBA00022692"/>
    </source>
</evidence>
<feature type="transmembrane region" description="Helical" evidence="5">
    <location>
        <begin position="206"/>
        <end position="225"/>
    </location>
</feature>
<keyword evidence="3 5" id="KW-1133">Transmembrane helix</keyword>
<dbReference type="PANTHER" id="PTHR37422">
    <property type="entry name" value="TEICHURONIC ACID BIOSYNTHESIS PROTEIN TUAE"/>
    <property type="match status" value="1"/>
</dbReference>
<organism evidence="7 8">
    <name type="scientific">Planktothrix serta PCC 8927</name>
    <dbReference type="NCBI Taxonomy" id="671068"/>
    <lineage>
        <taxon>Bacteria</taxon>
        <taxon>Bacillati</taxon>
        <taxon>Cyanobacteriota</taxon>
        <taxon>Cyanophyceae</taxon>
        <taxon>Oscillatoriophycideae</taxon>
        <taxon>Oscillatoriales</taxon>
        <taxon>Microcoleaceae</taxon>
        <taxon>Planktothrix</taxon>
    </lineage>
</organism>
<dbReference type="EMBL" id="CZCU02000169">
    <property type="protein sequence ID" value="VXD25927.1"/>
    <property type="molecule type" value="Genomic_DNA"/>
</dbReference>
<keyword evidence="8" id="KW-1185">Reference proteome</keyword>
<feature type="transmembrane region" description="Helical" evidence="5">
    <location>
        <begin position="340"/>
        <end position="364"/>
    </location>
</feature>
<protein>
    <submittedName>
        <fullName evidence="7">O-antigen polymerase</fullName>
    </submittedName>
</protein>
<dbReference type="AlphaFoldDB" id="A0A7Z9E5B5"/>
<sequence>MKFILFPHPEQRLKLPWNCLQWGVFLFPILPIFGAIGIILAMLISYQRQFKSIRKNPVNQGLAILSILLVIISILADNPLESLIGLNNFIPYFIVFAGLSEIIQTPSQLRWLSWLMIFAAIPVTILGLGQHYLGWSGIDLLQGILGWSLQLNGNPPGRMSSVFMYANIFAAYLVIIFTLTLGLLIEEWQNKTQKSEFYLNNYNLRIALLFLTLLLTGIDLILTNSRNAWGLAVLSSLAYALYLGWWWLILLVTTGVTAIFGSAFAPSPIKEGLRIIIPAYFWQRITDQNFVRPVETLRITQWKFALNLAQTRPLSGWGLRNFTPLYEAKMNVWLGHPHNLFLMMFAEMGIPTTLFFMLILGIILTQGFLLLKNSLTNPSDGLIYYSYLITFLVLIVFNCFDVTLFDFRVNTLSWLILSGIWGVACTIQKTNPYKILS</sequence>
<evidence type="ECO:0000256" key="5">
    <source>
        <dbReference type="SAM" id="Phobius"/>
    </source>
</evidence>
<comment type="subcellular location">
    <subcellularLocation>
        <location evidence="1">Membrane</location>
        <topology evidence="1">Multi-pass membrane protein</topology>
    </subcellularLocation>
</comment>
<dbReference type="PANTHER" id="PTHR37422:SF13">
    <property type="entry name" value="LIPOPOLYSACCHARIDE BIOSYNTHESIS PROTEIN PA4999-RELATED"/>
    <property type="match status" value="1"/>
</dbReference>
<gene>
    <name evidence="7" type="ORF">PL8927_900189</name>
</gene>
<evidence type="ECO:0000256" key="4">
    <source>
        <dbReference type="ARBA" id="ARBA00023136"/>
    </source>
</evidence>
<comment type="caution">
    <text evidence="7">The sequence shown here is derived from an EMBL/GenBank/DDBJ whole genome shotgun (WGS) entry which is preliminary data.</text>
</comment>
<keyword evidence="2 5" id="KW-0812">Transmembrane</keyword>
<accession>A0A7Z9E5B5</accession>
<reference evidence="7" key="1">
    <citation type="submission" date="2019-10" db="EMBL/GenBank/DDBJ databases">
        <authorList>
            <consortium name="Genoscope - CEA"/>
            <person name="William W."/>
        </authorList>
    </citation>
    <scope>NUCLEOTIDE SEQUENCE [LARGE SCALE GENOMIC DNA]</scope>
    <source>
        <strain evidence="7">BBR_PRJEB10992</strain>
    </source>
</reference>
<evidence type="ECO:0000259" key="6">
    <source>
        <dbReference type="Pfam" id="PF04932"/>
    </source>
</evidence>
<feature type="transmembrane region" description="Helical" evidence="5">
    <location>
        <begin position="20"/>
        <end position="46"/>
    </location>
</feature>
<dbReference type="InterPro" id="IPR007016">
    <property type="entry name" value="O-antigen_ligase-rel_domated"/>
</dbReference>
<feature type="transmembrane region" description="Helical" evidence="5">
    <location>
        <begin position="384"/>
        <end position="405"/>
    </location>
</feature>
<proteinExistence type="predicted"/>
<evidence type="ECO:0000256" key="1">
    <source>
        <dbReference type="ARBA" id="ARBA00004141"/>
    </source>
</evidence>
<feature type="transmembrane region" description="Helical" evidence="5">
    <location>
        <begin position="245"/>
        <end position="265"/>
    </location>
</feature>
<dbReference type="Pfam" id="PF04932">
    <property type="entry name" value="Wzy_C"/>
    <property type="match status" value="1"/>
</dbReference>